<feature type="signal peptide" evidence="1">
    <location>
        <begin position="1"/>
        <end position="21"/>
    </location>
</feature>
<dbReference type="AlphaFoldDB" id="A0A3N4EC87"/>
<organism evidence="3 5">
    <name type="scientific">Shewanella psychromarinicola</name>
    <dbReference type="NCBI Taxonomy" id="2487742"/>
    <lineage>
        <taxon>Bacteria</taxon>
        <taxon>Pseudomonadati</taxon>
        <taxon>Pseudomonadota</taxon>
        <taxon>Gammaproteobacteria</taxon>
        <taxon>Alteromonadales</taxon>
        <taxon>Shewanellaceae</taxon>
        <taxon>Shewanella</taxon>
    </lineage>
</organism>
<protein>
    <recommendedName>
        <fullName evidence="6">Spore coat protein U domain-containing protein</fullName>
    </recommendedName>
</protein>
<evidence type="ECO:0000256" key="1">
    <source>
        <dbReference type="SAM" id="SignalP"/>
    </source>
</evidence>
<reference evidence="2 4" key="1">
    <citation type="submission" date="2018-11" db="EMBL/GenBank/DDBJ databases">
        <title>Shewanella sp. M2.</title>
        <authorList>
            <person name="Hwang Y.J."/>
            <person name="Hwang C.Y."/>
        </authorList>
    </citation>
    <scope>NUCLEOTIDE SEQUENCE [LARGE SCALE GENOMIC DNA]</scope>
    <source>
        <strain evidence="2 4">M2</strain>
    </source>
</reference>
<dbReference type="KEGG" id="spsr:EGC80_18585"/>
<dbReference type="Proteomes" id="UP000278855">
    <property type="component" value="Unassembled WGS sequence"/>
</dbReference>
<reference evidence="3" key="3">
    <citation type="submission" date="2018-11" db="EMBL/GenBank/DDBJ databases">
        <authorList>
            <person name="Hwang Y.J."/>
            <person name="Hwang C.Y."/>
        </authorList>
    </citation>
    <scope>NUCLEOTIDE SEQUENCE</scope>
    <source>
        <strain evidence="3">R106</strain>
    </source>
</reference>
<evidence type="ECO:0000313" key="3">
    <source>
        <dbReference type="EMBL" id="RPA34522.1"/>
    </source>
</evidence>
<dbReference type="EMBL" id="RKKB01000001">
    <property type="protein sequence ID" value="RPA34522.1"/>
    <property type="molecule type" value="Genomic_DNA"/>
</dbReference>
<proteinExistence type="predicted"/>
<dbReference type="Proteomes" id="UP000273778">
    <property type="component" value="Chromosome"/>
</dbReference>
<sequence>MRKITLVAASLTALFASTANAGDVQLVGYVPAVCEVSGLNTQLRDFGNVSGSANAANIGLTVECNDADGATIQMISAEGGLESDDAEDQSLPYTATLAIGAYPDLVLNAPGGVGTNGANVDASYSATGLLGGAAGVLSFMTPGGATWSGGYSDTLTVQIDAAN</sequence>
<evidence type="ECO:0000313" key="5">
    <source>
        <dbReference type="Proteomes" id="UP000278855"/>
    </source>
</evidence>
<evidence type="ECO:0000313" key="4">
    <source>
        <dbReference type="Proteomes" id="UP000273778"/>
    </source>
</evidence>
<reference evidence="5" key="2">
    <citation type="submission" date="2018-11" db="EMBL/GenBank/DDBJ databases">
        <title>Shewanella sp. R106.</title>
        <authorList>
            <person name="Hwang Y.J."/>
            <person name="Hwang C.Y."/>
        </authorList>
    </citation>
    <scope>NUCLEOTIDE SEQUENCE [LARGE SCALE GENOMIC DNA]</scope>
    <source>
        <strain evidence="5">R106</strain>
    </source>
</reference>
<name>A0A3N4EC87_9GAMM</name>
<dbReference type="OrthoDB" id="6312617at2"/>
<evidence type="ECO:0008006" key="6">
    <source>
        <dbReference type="Google" id="ProtNLM"/>
    </source>
</evidence>
<dbReference type="RefSeq" id="WP_124011720.1">
    <property type="nucleotide sequence ID" value="NZ_CP034073.1"/>
</dbReference>
<gene>
    <name evidence="3" type="ORF">EGC77_02235</name>
    <name evidence="2" type="ORF">EGC80_18585</name>
</gene>
<feature type="chain" id="PRO_5018163009" description="Spore coat protein U domain-containing protein" evidence="1">
    <location>
        <begin position="22"/>
        <end position="163"/>
    </location>
</feature>
<accession>A0A3N4EC87</accession>
<evidence type="ECO:0000313" key="2">
    <source>
        <dbReference type="EMBL" id="AZG36671.1"/>
    </source>
</evidence>
<keyword evidence="1" id="KW-0732">Signal</keyword>
<keyword evidence="4" id="KW-1185">Reference proteome</keyword>
<dbReference type="EMBL" id="CP034073">
    <property type="protein sequence ID" value="AZG36671.1"/>
    <property type="molecule type" value="Genomic_DNA"/>
</dbReference>